<dbReference type="GO" id="GO:0016787">
    <property type="term" value="F:hydrolase activity"/>
    <property type="evidence" value="ECO:0007669"/>
    <property type="project" value="UniProtKB-KW"/>
</dbReference>
<name>A0A137ZYQ0_9ACTN</name>
<dbReference type="InterPro" id="IPR000073">
    <property type="entry name" value="AB_hydrolase_1"/>
</dbReference>
<dbReference type="STRING" id="239498.AXK60_15730"/>
<dbReference type="AlphaFoldDB" id="A0A137ZYQ0"/>
<dbReference type="InterPro" id="IPR000639">
    <property type="entry name" value="Epox_hydrolase-like"/>
</dbReference>
<evidence type="ECO:0000313" key="5">
    <source>
        <dbReference type="Proteomes" id="UP000070258"/>
    </source>
</evidence>
<dbReference type="Gene3D" id="3.40.50.1820">
    <property type="entry name" value="alpha/beta hydrolase"/>
    <property type="match status" value="1"/>
</dbReference>
<dbReference type="PANTHER" id="PTHR43329">
    <property type="entry name" value="EPOXIDE HYDROLASE"/>
    <property type="match status" value="1"/>
</dbReference>
<dbReference type="Proteomes" id="UP000070258">
    <property type="component" value="Unassembled WGS sequence"/>
</dbReference>
<dbReference type="EMBL" id="LSRF01000058">
    <property type="protein sequence ID" value="KXP03287.1"/>
    <property type="molecule type" value="Genomic_DNA"/>
</dbReference>
<keyword evidence="6" id="KW-1185">Reference proteome</keyword>
<dbReference type="RefSeq" id="WP_068573923.1">
    <property type="nucleotide sequence ID" value="NZ_LSRE01000009.1"/>
</dbReference>
<evidence type="ECO:0000313" key="4">
    <source>
        <dbReference type="EMBL" id="KXP03287.1"/>
    </source>
</evidence>
<sequence length="298" mass="32169">MTDQHRFDVTSSDGLTLAGFRYGTHDPALPTVVAIHGYPDNHHVWDGVAAALDGRANVYTYDVRGAGESEAPAGKAGYRFDRLISDVSRVIDAVREVSGDRSKVHLIGHDWGSIQGWHAVVDPAVADKTASYTSVSGPNLNHAGEYLQGVKGFKDVPARLRQAAGSTYIPFFLAPGLADSLYKRGWGQKLIETLEKRGTGGRVAEGYVRSERDFTNGLNLYRANMPGPFLKPAEATTSVPVQVVTPEGDLFVTPPLQLAGLDKSPKSRHVSVPGGHWVVAQNPGPLADATFEWIESNR</sequence>
<gene>
    <name evidence="4" type="ORF">AXK60_15730</name>
    <name evidence="3" type="ORF">AXK61_17050</name>
</gene>
<evidence type="ECO:0000256" key="1">
    <source>
        <dbReference type="ARBA" id="ARBA00022801"/>
    </source>
</evidence>
<comment type="caution">
    <text evidence="4">The sequence shown here is derived from an EMBL/GenBank/DDBJ whole genome shotgun (WGS) entry which is preliminary data.</text>
</comment>
<feature type="domain" description="AB hydrolase-1" evidence="2">
    <location>
        <begin position="30"/>
        <end position="282"/>
    </location>
</feature>
<reference evidence="5" key="2">
    <citation type="submission" date="2016-02" db="EMBL/GenBank/DDBJ databases">
        <authorList>
            <person name="Wen L."/>
            <person name="He K."/>
            <person name="Yang H."/>
        </authorList>
    </citation>
    <scope>NUCLEOTIDE SEQUENCE [LARGE SCALE GENOMIC DNA]</scope>
    <source>
        <strain evidence="5">JCM 15929</strain>
    </source>
</reference>
<evidence type="ECO:0000313" key="6">
    <source>
        <dbReference type="Proteomes" id="UP000070409"/>
    </source>
</evidence>
<reference evidence="3 6" key="1">
    <citation type="submission" date="2016-02" db="EMBL/GenBank/DDBJ databases">
        <authorList>
            <person name="Teng J.L."/>
            <person name="Tang Y."/>
            <person name="Huang Y."/>
            <person name="Guo F."/>
            <person name="Wei W."/>
            <person name="Chen J.H."/>
            <person name="Wong S.Y."/>
            <person name="Lau S.K."/>
            <person name="Woo P.C."/>
        </authorList>
    </citation>
    <scope>NUCLEOTIDE SEQUENCE [LARGE SCALE GENOMIC DNA]</scope>
    <source>
        <strain evidence="3 6">JCM 13375</strain>
    </source>
</reference>
<dbReference type="Proteomes" id="UP000070409">
    <property type="component" value="Unassembled WGS sequence"/>
</dbReference>
<accession>A0A137ZYQ0</accession>
<reference evidence="4" key="3">
    <citation type="submission" date="2016-02" db="EMBL/GenBank/DDBJ databases">
        <authorList>
            <person name="Teng J.L."/>
            <person name="Yang Y."/>
            <person name="Huang Y."/>
            <person name="Guo F."/>
            <person name="Wei W."/>
            <person name="Chen J.H."/>
            <person name="Wong S.Y."/>
            <person name="Lau S.K."/>
            <person name="Woo P.C."/>
        </authorList>
    </citation>
    <scope>NUCLEOTIDE SEQUENCE</scope>
    <source>
        <strain evidence="4">JCM 15929</strain>
    </source>
</reference>
<dbReference type="EMBL" id="LSRE01000009">
    <property type="protein sequence ID" value="KXO99535.1"/>
    <property type="molecule type" value="Genomic_DNA"/>
</dbReference>
<evidence type="ECO:0000313" key="3">
    <source>
        <dbReference type="EMBL" id="KXO99535.1"/>
    </source>
</evidence>
<dbReference type="SUPFAM" id="SSF53474">
    <property type="entry name" value="alpha/beta-Hydrolases"/>
    <property type="match status" value="1"/>
</dbReference>
<protein>
    <recommendedName>
        <fullName evidence="2">AB hydrolase-1 domain-containing protein</fullName>
    </recommendedName>
</protein>
<dbReference type="PRINTS" id="PR00412">
    <property type="entry name" value="EPOXHYDRLASE"/>
</dbReference>
<dbReference type="OrthoDB" id="4220752at2"/>
<proteinExistence type="predicted"/>
<dbReference type="InterPro" id="IPR029058">
    <property type="entry name" value="AB_hydrolase_fold"/>
</dbReference>
<keyword evidence="1" id="KW-0378">Hydrolase</keyword>
<evidence type="ECO:0000259" key="2">
    <source>
        <dbReference type="Pfam" id="PF00561"/>
    </source>
</evidence>
<dbReference type="Pfam" id="PF00561">
    <property type="entry name" value="Abhydrolase_1"/>
    <property type="match status" value="1"/>
</dbReference>
<organism evidence="4 5">
    <name type="scientific">Tsukamurella pseudospumae</name>
    <dbReference type="NCBI Taxonomy" id="239498"/>
    <lineage>
        <taxon>Bacteria</taxon>
        <taxon>Bacillati</taxon>
        <taxon>Actinomycetota</taxon>
        <taxon>Actinomycetes</taxon>
        <taxon>Mycobacteriales</taxon>
        <taxon>Tsukamurellaceae</taxon>
        <taxon>Tsukamurella</taxon>
    </lineage>
</organism>